<name>A0A4Y7KEX0_PAPSO</name>
<evidence type="ECO:0000313" key="1">
    <source>
        <dbReference type="EMBL" id="RZC71913.1"/>
    </source>
</evidence>
<dbReference type="EMBL" id="CM010721">
    <property type="protein sequence ID" value="RZC71913.1"/>
    <property type="molecule type" value="Genomic_DNA"/>
</dbReference>
<dbReference type="Gramene" id="RZC71913">
    <property type="protein sequence ID" value="RZC71913"/>
    <property type="gene ID" value="C5167_035073"/>
</dbReference>
<sequence>MCAKNHNIMTNSVSWGRTLEIADMDALSSTGLISPARVANAKERIETGNGVGVTVNLSQFIGRNPRPSGYGHQAGASTETPIPSSLKTGPTELCGDVEASVSLDCLAGGLHFIPSMEAIYPSVVALGVSVRSKGICGSSRVHVFPYFVLVLKEQQLVEEGLSLDLMKENFDNKVSTYLQRVEIWAHGENKVLRGFL</sequence>
<gene>
    <name evidence="1" type="ORF">C5167_035073</name>
</gene>
<evidence type="ECO:0000313" key="2">
    <source>
        <dbReference type="Proteomes" id="UP000316621"/>
    </source>
</evidence>
<protein>
    <submittedName>
        <fullName evidence="1">Uncharacterized protein</fullName>
    </submittedName>
</protein>
<organism evidence="1 2">
    <name type="scientific">Papaver somniferum</name>
    <name type="common">Opium poppy</name>
    <dbReference type="NCBI Taxonomy" id="3469"/>
    <lineage>
        <taxon>Eukaryota</taxon>
        <taxon>Viridiplantae</taxon>
        <taxon>Streptophyta</taxon>
        <taxon>Embryophyta</taxon>
        <taxon>Tracheophyta</taxon>
        <taxon>Spermatophyta</taxon>
        <taxon>Magnoliopsida</taxon>
        <taxon>Ranunculales</taxon>
        <taxon>Papaveraceae</taxon>
        <taxon>Papaveroideae</taxon>
        <taxon>Papaver</taxon>
    </lineage>
</organism>
<proteinExistence type="predicted"/>
<dbReference type="Proteomes" id="UP000316621">
    <property type="component" value="Chromosome 7"/>
</dbReference>
<dbReference type="AlphaFoldDB" id="A0A4Y7KEX0"/>
<reference evidence="1 2" key="1">
    <citation type="journal article" date="2018" name="Science">
        <title>The opium poppy genome and morphinan production.</title>
        <authorList>
            <person name="Guo L."/>
            <person name="Winzer T."/>
            <person name="Yang X."/>
            <person name="Li Y."/>
            <person name="Ning Z."/>
            <person name="He Z."/>
            <person name="Teodor R."/>
            <person name="Lu Y."/>
            <person name="Bowser T.A."/>
            <person name="Graham I.A."/>
            <person name="Ye K."/>
        </authorList>
    </citation>
    <scope>NUCLEOTIDE SEQUENCE [LARGE SCALE GENOMIC DNA]</scope>
    <source>
        <strain evidence="2">cv. HN1</strain>
        <tissue evidence="1">Leaves</tissue>
    </source>
</reference>
<keyword evidence="2" id="KW-1185">Reference proteome</keyword>
<accession>A0A4Y7KEX0</accession>